<reference evidence="1" key="2">
    <citation type="journal article" date="2021" name="PeerJ">
        <title>Extensive microbial diversity within the chicken gut microbiome revealed by metagenomics and culture.</title>
        <authorList>
            <person name="Gilroy R."/>
            <person name="Ravi A."/>
            <person name="Getino M."/>
            <person name="Pursley I."/>
            <person name="Horton D.L."/>
            <person name="Alikhan N.F."/>
            <person name="Baker D."/>
            <person name="Gharbi K."/>
            <person name="Hall N."/>
            <person name="Watson M."/>
            <person name="Adriaenssens E.M."/>
            <person name="Foster-Nyarko E."/>
            <person name="Jarju S."/>
            <person name="Secka A."/>
            <person name="Antonio M."/>
            <person name="Oren A."/>
            <person name="Chaudhuri R.R."/>
            <person name="La Ragione R."/>
            <person name="Hildebrand F."/>
            <person name="Pallen M.J."/>
        </authorList>
    </citation>
    <scope>NUCLEOTIDE SEQUENCE</scope>
    <source>
        <strain evidence="1">ChiGjej1B1-2707</strain>
    </source>
</reference>
<name>A0A9D1A2Q4_9ACTN</name>
<dbReference type="EMBL" id="DVGB01000075">
    <property type="protein sequence ID" value="HIR01811.1"/>
    <property type="molecule type" value="Genomic_DNA"/>
</dbReference>
<organism evidence="1 2">
    <name type="scientific">Candidatus Aveggerthella stercoripullorum</name>
    <dbReference type="NCBI Taxonomy" id="2840688"/>
    <lineage>
        <taxon>Bacteria</taxon>
        <taxon>Bacillati</taxon>
        <taxon>Actinomycetota</taxon>
        <taxon>Coriobacteriia</taxon>
        <taxon>Eggerthellales</taxon>
        <taxon>Eggerthellaceae</taxon>
        <taxon>Eggerthellaceae incertae sedis</taxon>
        <taxon>Candidatus Aveggerthella</taxon>
    </lineage>
</organism>
<comment type="caution">
    <text evidence="1">The sequence shown here is derived from an EMBL/GenBank/DDBJ whole genome shotgun (WGS) entry which is preliminary data.</text>
</comment>
<accession>A0A9D1A2Q4</accession>
<sequence length="98" mass="10868">MEDLKRNDLVTSDDGMAECTIPDSELADVSGGIYVGQYAYVSGPVYLTRYAEEGEQRGSVDGYFHVVKYYRGYKAPACISPDGISYRGWVKEESVHKG</sequence>
<dbReference type="Proteomes" id="UP000824261">
    <property type="component" value="Unassembled WGS sequence"/>
</dbReference>
<reference evidence="1" key="1">
    <citation type="submission" date="2020-10" db="EMBL/GenBank/DDBJ databases">
        <authorList>
            <person name="Gilroy R."/>
        </authorList>
    </citation>
    <scope>NUCLEOTIDE SEQUENCE</scope>
    <source>
        <strain evidence="1">ChiGjej1B1-2707</strain>
    </source>
</reference>
<gene>
    <name evidence="1" type="ORF">IAA69_06075</name>
</gene>
<protein>
    <submittedName>
        <fullName evidence="1">Uncharacterized protein</fullName>
    </submittedName>
</protein>
<evidence type="ECO:0000313" key="2">
    <source>
        <dbReference type="Proteomes" id="UP000824261"/>
    </source>
</evidence>
<proteinExistence type="predicted"/>
<dbReference type="AlphaFoldDB" id="A0A9D1A2Q4"/>
<evidence type="ECO:0000313" key="1">
    <source>
        <dbReference type="EMBL" id="HIR01811.1"/>
    </source>
</evidence>